<dbReference type="PROSITE" id="PS50949">
    <property type="entry name" value="HTH_GNTR"/>
    <property type="match status" value="1"/>
</dbReference>
<dbReference type="Gene3D" id="2.40.350.10">
    <property type="entry name" value="SO1590-like"/>
    <property type="match status" value="1"/>
</dbReference>
<keyword evidence="6" id="KW-1185">Reference proteome</keyword>
<evidence type="ECO:0000256" key="2">
    <source>
        <dbReference type="ARBA" id="ARBA00023125"/>
    </source>
</evidence>
<dbReference type="InterPro" id="IPR023159">
    <property type="entry name" value="SO1590-like_sf"/>
</dbReference>
<dbReference type="SMART" id="SM00345">
    <property type="entry name" value="HTH_GNTR"/>
    <property type="match status" value="1"/>
</dbReference>
<proteinExistence type="predicted"/>
<evidence type="ECO:0000256" key="3">
    <source>
        <dbReference type="ARBA" id="ARBA00023163"/>
    </source>
</evidence>
<gene>
    <name evidence="5" type="ORF">ACFPQB_22290</name>
</gene>
<comment type="caution">
    <text evidence="5">The sequence shown here is derived from an EMBL/GenBank/DDBJ whole genome shotgun (WGS) entry which is preliminary data.</text>
</comment>
<dbReference type="SUPFAM" id="SSF159238">
    <property type="entry name" value="SO1590-like"/>
    <property type="match status" value="1"/>
</dbReference>
<dbReference type="Gene3D" id="1.10.10.10">
    <property type="entry name" value="Winged helix-like DNA-binding domain superfamily/Winged helix DNA-binding domain"/>
    <property type="match status" value="1"/>
</dbReference>
<evidence type="ECO:0000313" key="6">
    <source>
        <dbReference type="Proteomes" id="UP001596072"/>
    </source>
</evidence>
<dbReference type="Proteomes" id="UP001596072">
    <property type="component" value="Unassembled WGS sequence"/>
</dbReference>
<dbReference type="InterPro" id="IPR036390">
    <property type="entry name" value="WH_DNA-bd_sf"/>
</dbReference>
<dbReference type="RefSeq" id="WP_168798447.1">
    <property type="nucleotide sequence ID" value="NZ_JBHSNS010000020.1"/>
</dbReference>
<dbReference type="InterPro" id="IPR021607">
    <property type="entry name" value="DUF3224"/>
</dbReference>
<sequence length="239" mass="25321">MDPDEVAADLRRRIETGEFAPGSRLPSLATLREQYAATDGVVRRALAILADHGDASDVLGIGFVVGDDGTRFPDDELREARERLARDAADLKAALAENASVWRSSGDPTTGDLRTTEATSTVEHCVAEPGAGIHRVAATKAWTGGLVGTSEELMLSVGDPVESTAGFVALEVFRGSVDGREGALAFQYYRTMRDGEDRWICEVVPGSGTGDLTGIFGSVEIRPGRTAQHARITYGGLAS</sequence>
<dbReference type="InterPro" id="IPR000524">
    <property type="entry name" value="Tscrpt_reg_HTH_GntR"/>
</dbReference>
<dbReference type="EMBL" id="JBHSNS010000020">
    <property type="protein sequence ID" value="MFC5731658.1"/>
    <property type="molecule type" value="Genomic_DNA"/>
</dbReference>
<evidence type="ECO:0000313" key="5">
    <source>
        <dbReference type="EMBL" id="MFC5731658.1"/>
    </source>
</evidence>
<protein>
    <submittedName>
        <fullName evidence="5">DUF3224 domain-containing protein</fullName>
    </submittedName>
</protein>
<dbReference type="SUPFAM" id="SSF46785">
    <property type="entry name" value="Winged helix' DNA-binding domain"/>
    <property type="match status" value="1"/>
</dbReference>
<feature type="domain" description="HTH gntR-type" evidence="4">
    <location>
        <begin position="1"/>
        <end position="68"/>
    </location>
</feature>
<dbReference type="InterPro" id="IPR036388">
    <property type="entry name" value="WH-like_DNA-bd_sf"/>
</dbReference>
<reference evidence="6" key="1">
    <citation type="journal article" date="2019" name="Int. J. Syst. Evol. Microbiol.">
        <title>The Global Catalogue of Microorganisms (GCM) 10K type strain sequencing project: providing services to taxonomists for standard genome sequencing and annotation.</title>
        <authorList>
            <consortium name="The Broad Institute Genomics Platform"/>
            <consortium name="The Broad Institute Genome Sequencing Center for Infectious Disease"/>
            <person name="Wu L."/>
            <person name="Ma J."/>
        </authorList>
    </citation>
    <scope>NUCLEOTIDE SEQUENCE [LARGE SCALE GENOMIC DNA]</scope>
    <source>
        <strain evidence="6">YIM 94188</strain>
    </source>
</reference>
<evidence type="ECO:0000259" key="4">
    <source>
        <dbReference type="PROSITE" id="PS50949"/>
    </source>
</evidence>
<name>A0ABW0ZRE4_9ACTN</name>
<dbReference type="Pfam" id="PF11528">
    <property type="entry name" value="DUF3224"/>
    <property type="match status" value="1"/>
</dbReference>
<accession>A0ABW0ZRE4</accession>
<keyword evidence="3" id="KW-0804">Transcription</keyword>
<organism evidence="5 6">
    <name type="scientific">Nocardioides vastitatis</name>
    <dbReference type="NCBI Taxonomy" id="2568655"/>
    <lineage>
        <taxon>Bacteria</taxon>
        <taxon>Bacillati</taxon>
        <taxon>Actinomycetota</taxon>
        <taxon>Actinomycetes</taxon>
        <taxon>Propionibacteriales</taxon>
        <taxon>Nocardioidaceae</taxon>
        <taxon>Nocardioides</taxon>
    </lineage>
</organism>
<keyword evidence="1" id="KW-0805">Transcription regulation</keyword>
<dbReference type="Pfam" id="PF00392">
    <property type="entry name" value="GntR"/>
    <property type="match status" value="1"/>
</dbReference>
<keyword evidence="2" id="KW-0238">DNA-binding</keyword>
<evidence type="ECO:0000256" key="1">
    <source>
        <dbReference type="ARBA" id="ARBA00023015"/>
    </source>
</evidence>